<dbReference type="SUPFAM" id="SSF46689">
    <property type="entry name" value="Homeodomain-like"/>
    <property type="match status" value="1"/>
</dbReference>
<protein>
    <submittedName>
        <fullName evidence="4">Transcriptional regulator, TetR family</fullName>
    </submittedName>
</protein>
<sequence>MPDYSHPILNRDYPQVLLEQQTESPAPKKGERTKQTLIWACAQLLNQIGYQELRVSDICETAQVSNAVFYLYFKNKEEITQVTLEAFSTQIYEAMAQNTAQGRDNRTALYTSNLAWLKIARLNAGLMRCILQVSLVMPSFADFYDSLNSSYIMRVAKNIAKRTCMPEAKAQMLVFSLSSMTDEFTRRLLSDVDSPLDLVIKQECPTDAELAEFLSDIWYQAIYS</sequence>
<evidence type="ECO:0000256" key="2">
    <source>
        <dbReference type="PROSITE-ProRule" id="PRU00335"/>
    </source>
</evidence>
<dbReference type="AlphaFoldDB" id="A0A1G6AUG3"/>
<dbReference type="GO" id="GO:0003677">
    <property type="term" value="F:DNA binding"/>
    <property type="evidence" value="ECO:0007669"/>
    <property type="project" value="UniProtKB-UniRule"/>
</dbReference>
<accession>A0A1G6AUG3</accession>
<keyword evidence="1 2" id="KW-0238">DNA-binding</keyword>
<dbReference type="PRINTS" id="PR00455">
    <property type="entry name" value="HTHTETR"/>
</dbReference>
<keyword evidence="5" id="KW-1185">Reference proteome</keyword>
<dbReference type="Gene3D" id="1.10.357.10">
    <property type="entry name" value="Tetracycline Repressor, domain 2"/>
    <property type="match status" value="1"/>
</dbReference>
<dbReference type="InterPro" id="IPR009057">
    <property type="entry name" value="Homeodomain-like_sf"/>
</dbReference>
<dbReference type="SUPFAM" id="SSF48498">
    <property type="entry name" value="Tetracyclin repressor-like, C-terminal domain"/>
    <property type="match status" value="1"/>
</dbReference>
<dbReference type="Pfam" id="PF00440">
    <property type="entry name" value="TetR_N"/>
    <property type="match status" value="1"/>
</dbReference>
<name>A0A1G6AUG3_9GAMM</name>
<feature type="DNA-binding region" description="H-T-H motif" evidence="2">
    <location>
        <begin position="54"/>
        <end position="73"/>
    </location>
</feature>
<evidence type="ECO:0000313" key="4">
    <source>
        <dbReference type="EMBL" id="SDB11863.1"/>
    </source>
</evidence>
<proteinExistence type="predicted"/>
<reference evidence="5" key="1">
    <citation type="submission" date="2016-10" db="EMBL/GenBank/DDBJ databases">
        <authorList>
            <person name="Varghese N."/>
            <person name="Submissions S."/>
        </authorList>
    </citation>
    <scope>NUCLEOTIDE SEQUENCE [LARGE SCALE GENOMIC DNA]</scope>
    <source>
        <strain evidence="5">CGMCC 1.10824</strain>
    </source>
</reference>
<gene>
    <name evidence="4" type="ORF">SAMN02927930_00466</name>
</gene>
<dbReference type="InterPro" id="IPR001647">
    <property type="entry name" value="HTH_TetR"/>
</dbReference>
<evidence type="ECO:0000256" key="1">
    <source>
        <dbReference type="ARBA" id="ARBA00023125"/>
    </source>
</evidence>
<dbReference type="InterPro" id="IPR050624">
    <property type="entry name" value="HTH-type_Tx_Regulator"/>
</dbReference>
<evidence type="ECO:0000259" key="3">
    <source>
        <dbReference type="PROSITE" id="PS50977"/>
    </source>
</evidence>
<dbReference type="STRING" id="1159017.SAMN02927930_00466"/>
<dbReference type="EMBL" id="FMXN01000002">
    <property type="protein sequence ID" value="SDB11863.1"/>
    <property type="molecule type" value="Genomic_DNA"/>
</dbReference>
<organism evidence="4 5">
    <name type="scientific">Pseudidiomarina indica</name>
    <dbReference type="NCBI Taxonomy" id="1159017"/>
    <lineage>
        <taxon>Bacteria</taxon>
        <taxon>Pseudomonadati</taxon>
        <taxon>Pseudomonadota</taxon>
        <taxon>Gammaproteobacteria</taxon>
        <taxon>Alteromonadales</taxon>
        <taxon>Idiomarinaceae</taxon>
        <taxon>Pseudidiomarina</taxon>
    </lineage>
</organism>
<dbReference type="InterPro" id="IPR036271">
    <property type="entry name" value="Tet_transcr_reg_TetR-rel_C_sf"/>
</dbReference>
<evidence type="ECO:0000313" key="5">
    <source>
        <dbReference type="Proteomes" id="UP000199626"/>
    </source>
</evidence>
<dbReference type="Proteomes" id="UP000199626">
    <property type="component" value="Unassembled WGS sequence"/>
</dbReference>
<dbReference type="PROSITE" id="PS50977">
    <property type="entry name" value="HTH_TETR_2"/>
    <property type="match status" value="1"/>
</dbReference>
<dbReference type="Gene3D" id="1.10.10.60">
    <property type="entry name" value="Homeodomain-like"/>
    <property type="match status" value="1"/>
</dbReference>
<feature type="domain" description="HTH tetR-type" evidence="3">
    <location>
        <begin position="31"/>
        <end position="91"/>
    </location>
</feature>
<dbReference type="PANTHER" id="PTHR43479">
    <property type="entry name" value="ACREF/ENVCD OPERON REPRESSOR-RELATED"/>
    <property type="match status" value="1"/>
</dbReference>
<dbReference type="PANTHER" id="PTHR43479:SF11">
    <property type="entry name" value="ACREF_ENVCD OPERON REPRESSOR-RELATED"/>
    <property type="match status" value="1"/>
</dbReference>